<feature type="transmembrane region" description="Helical" evidence="1">
    <location>
        <begin position="457"/>
        <end position="480"/>
    </location>
</feature>
<dbReference type="GO" id="GO:0042910">
    <property type="term" value="F:xenobiotic transmembrane transporter activity"/>
    <property type="evidence" value="ECO:0007669"/>
    <property type="project" value="TreeGrafter"/>
</dbReference>
<dbReference type="Gene3D" id="3.30.70.1320">
    <property type="entry name" value="Multidrug efflux transporter AcrB pore domain like"/>
    <property type="match status" value="1"/>
</dbReference>
<proteinExistence type="predicted"/>
<gene>
    <name evidence="2" type="ORF">DEH80_10765</name>
</gene>
<feature type="transmembrane region" description="Helical" evidence="1">
    <location>
        <begin position="12"/>
        <end position="32"/>
    </location>
</feature>
<dbReference type="Proteomes" id="UP000251800">
    <property type="component" value="Unassembled WGS sequence"/>
</dbReference>
<dbReference type="EMBL" id="QEQK01000008">
    <property type="protein sequence ID" value="PWN55889.1"/>
    <property type="molecule type" value="Genomic_DNA"/>
</dbReference>
<dbReference type="PANTHER" id="PTHR32063:SF73">
    <property type="entry name" value="RND SUPERFAMILY EFFLUX PUMP PERMEASE COMPONENT 1"/>
    <property type="match status" value="1"/>
</dbReference>
<feature type="transmembrane region" description="Helical" evidence="1">
    <location>
        <begin position="972"/>
        <end position="995"/>
    </location>
</feature>
<sequence>MSLTELSLRRPVTVTMVFVCLAVIGTLSSRLLPLEFLPEMEFPGIYVELPYRNSTPEEVERLIVRPVEEALSTLSGVKRMNSESREDGGGVFVQFDWGADLRIKGVEARDKIDAIRDSLPDELQRIRFQKFNASDQPILVLRVSANRDLADAYDMLNRNLRRRVERIQGVSRVELYGVWAKEVRIELSADRVATHQVDLRQVAEHLRAANFEFTAGEIAERRRRFTVKPNARFNSLEEIEQLVVGERGLRLGDIAEVRYTDPVRTRGRHLDGKYAIGLNIFKENGANLVEVADAVLAEIDVISGLREMQGITLYAMDNQAAGVKDSLNELLMSGLVGALLSILVLYAFLRDWPMTLIVALSVPFSILITLGSMYFLGFTLNILSMMGLMLSIGMLVDNAVVVTESVFTNRERFPNDPQRATIAGVDAVALAVTAGTLTTAIVFLPNIFGKKDEMSMFMSHVAITICISLAASLAIARTLIPQLASRIQGRVNQGGRIMQAILRRYPRMIAWTLRHRWVAIVTALGVGVSVIPLFASGLVKADMFPRNDTERLFLPYHVNGVYALDKVEAAVDEIEAYLFANKEAFEFDSVYSFYDLGRAESTIILKDAEARTQSVEELKNAIMAGLPKIAIGNPTFNEQRSGGEQLSLFITGESTERLNEVAEGVARLLEGVSGIRDARVEADASSWEVRVRVDRDRARKVGLTSQQVAESVATAIRGVELRPYRAATGEIDLLLQFRRADRLNLDQLRLLPIRTADGSSVVLGQIAELSIGDVPATIRRQDRRTGLRVNLFTQDDVTPDELRERMTPLMDQYRMPPGYDWRYGRAFNQQDENMGSMVTNLLLALILIYLVMAAMFESILAPFAIITGIGFSFIGVFWFFALTGTTFQFMAMIGMLILMGVVVNNGIVLIDHIRNLRVGGMPRDEAIATGARDRLRPILMTVGTTVLGLIPLSVGTASVGGDGPPYFPMARAIIGGLTFSTVVSLLFLPAIYSLLDDFGLWLRRLSRGARGERVTGFAARQR</sequence>
<protein>
    <submittedName>
        <fullName evidence="2">AcrB/AcrD/AcrF family protein</fullName>
    </submittedName>
</protein>
<dbReference type="SUPFAM" id="SSF82866">
    <property type="entry name" value="Multidrug efflux transporter AcrB transmembrane domain"/>
    <property type="match status" value="2"/>
</dbReference>
<keyword evidence="1" id="KW-0472">Membrane</keyword>
<dbReference type="GO" id="GO:0005886">
    <property type="term" value="C:plasma membrane"/>
    <property type="evidence" value="ECO:0007669"/>
    <property type="project" value="TreeGrafter"/>
</dbReference>
<reference evidence="2 3" key="1">
    <citation type="submission" date="2018-05" db="EMBL/GenBank/DDBJ databases">
        <title>Abyssibacter profundi OUC007T gen. nov., sp. nov, a marine bacterium isolated from seawater of the Mariana Trench.</title>
        <authorList>
            <person name="Zhou S."/>
        </authorList>
    </citation>
    <scope>NUCLEOTIDE SEQUENCE [LARGE SCALE GENOMIC DNA]</scope>
    <source>
        <strain evidence="2 3">OUC007</strain>
    </source>
</reference>
<dbReference type="AlphaFoldDB" id="A0A363UKD2"/>
<dbReference type="OrthoDB" id="5287122at2"/>
<dbReference type="Gene3D" id="3.30.2090.10">
    <property type="entry name" value="Multidrug efflux transporter AcrB TolC docking domain, DN and DC subdomains"/>
    <property type="match status" value="2"/>
</dbReference>
<name>A0A363UKD2_9GAMM</name>
<dbReference type="Pfam" id="PF00873">
    <property type="entry name" value="ACR_tran"/>
    <property type="match status" value="1"/>
</dbReference>
<dbReference type="InterPro" id="IPR001036">
    <property type="entry name" value="Acrflvin-R"/>
</dbReference>
<dbReference type="InterPro" id="IPR027463">
    <property type="entry name" value="AcrB_DN_DC_subdom"/>
</dbReference>
<feature type="transmembrane region" description="Helical" evidence="1">
    <location>
        <begin position="887"/>
        <end position="910"/>
    </location>
</feature>
<feature type="transmembrane region" description="Helical" evidence="1">
    <location>
        <begin position="382"/>
        <end position="402"/>
    </location>
</feature>
<feature type="transmembrane region" description="Helical" evidence="1">
    <location>
        <begin position="330"/>
        <end position="349"/>
    </location>
</feature>
<keyword evidence="3" id="KW-1185">Reference proteome</keyword>
<dbReference type="Gene3D" id="1.20.1640.10">
    <property type="entry name" value="Multidrug efflux transporter AcrB transmembrane domain"/>
    <property type="match status" value="2"/>
</dbReference>
<dbReference type="RefSeq" id="WP_109720499.1">
    <property type="nucleotide sequence ID" value="NZ_QEQK01000008.1"/>
</dbReference>
<dbReference type="SUPFAM" id="SSF82693">
    <property type="entry name" value="Multidrug efflux transporter AcrB pore domain, PN1, PN2, PC1 and PC2 subdomains"/>
    <property type="match status" value="2"/>
</dbReference>
<accession>A0A363UKD2</accession>
<feature type="transmembrane region" description="Helical" evidence="1">
    <location>
        <begin position="356"/>
        <end position="376"/>
    </location>
</feature>
<dbReference type="SUPFAM" id="SSF82714">
    <property type="entry name" value="Multidrug efflux transporter AcrB TolC docking domain, DN and DC subdomains"/>
    <property type="match status" value="2"/>
</dbReference>
<dbReference type="Gene3D" id="3.30.70.1440">
    <property type="entry name" value="Multidrug efflux transporter AcrB pore domain"/>
    <property type="match status" value="1"/>
</dbReference>
<dbReference type="PRINTS" id="PR00702">
    <property type="entry name" value="ACRIFLAVINRP"/>
</dbReference>
<organism evidence="2 3">
    <name type="scientific">Abyssibacter profundi</name>
    <dbReference type="NCBI Taxonomy" id="2182787"/>
    <lineage>
        <taxon>Bacteria</taxon>
        <taxon>Pseudomonadati</taxon>
        <taxon>Pseudomonadota</taxon>
        <taxon>Gammaproteobacteria</taxon>
        <taxon>Chromatiales</taxon>
        <taxon>Oceanococcaceae</taxon>
        <taxon>Abyssibacter</taxon>
    </lineage>
</organism>
<evidence type="ECO:0000256" key="1">
    <source>
        <dbReference type="SAM" id="Phobius"/>
    </source>
</evidence>
<feature type="transmembrane region" description="Helical" evidence="1">
    <location>
        <begin position="834"/>
        <end position="852"/>
    </location>
</feature>
<feature type="transmembrane region" description="Helical" evidence="1">
    <location>
        <begin position="517"/>
        <end position="539"/>
    </location>
</feature>
<keyword evidence="1" id="KW-0812">Transmembrane</keyword>
<feature type="transmembrane region" description="Helical" evidence="1">
    <location>
        <begin position="859"/>
        <end position="881"/>
    </location>
</feature>
<dbReference type="Gene3D" id="3.30.70.1430">
    <property type="entry name" value="Multidrug efflux transporter AcrB pore domain"/>
    <property type="match status" value="2"/>
</dbReference>
<comment type="caution">
    <text evidence="2">The sequence shown here is derived from an EMBL/GenBank/DDBJ whole genome shotgun (WGS) entry which is preliminary data.</text>
</comment>
<feature type="transmembrane region" description="Helical" evidence="1">
    <location>
        <begin position="423"/>
        <end position="445"/>
    </location>
</feature>
<keyword evidence="1" id="KW-1133">Transmembrane helix</keyword>
<evidence type="ECO:0000313" key="2">
    <source>
        <dbReference type="EMBL" id="PWN55889.1"/>
    </source>
</evidence>
<feature type="transmembrane region" description="Helical" evidence="1">
    <location>
        <begin position="938"/>
        <end position="960"/>
    </location>
</feature>
<evidence type="ECO:0000313" key="3">
    <source>
        <dbReference type="Proteomes" id="UP000251800"/>
    </source>
</evidence>
<dbReference type="PANTHER" id="PTHR32063">
    <property type="match status" value="1"/>
</dbReference>